<dbReference type="AlphaFoldDB" id="A0A3D3R206"/>
<evidence type="ECO:0000256" key="1">
    <source>
        <dbReference type="SAM" id="MobiDB-lite"/>
    </source>
</evidence>
<keyword evidence="2" id="KW-0812">Transmembrane</keyword>
<dbReference type="GO" id="GO:0016020">
    <property type="term" value="C:membrane"/>
    <property type="evidence" value="ECO:0007669"/>
    <property type="project" value="InterPro"/>
</dbReference>
<feature type="transmembrane region" description="Helical" evidence="2">
    <location>
        <begin position="71"/>
        <end position="93"/>
    </location>
</feature>
<dbReference type="Pfam" id="PF04186">
    <property type="entry name" value="FxsA"/>
    <property type="match status" value="1"/>
</dbReference>
<dbReference type="InterPro" id="IPR007313">
    <property type="entry name" value="FxsA"/>
</dbReference>
<dbReference type="Proteomes" id="UP000263642">
    <property type="component" value="Unassembled WGS sequence"/>
</dbReference>
<accession>A0A3D3R206</accession>
<feature type="compositionally biased region" description="Basic and acidic residues" evidence="1">
    <location>
        <begin position="161"/>
        <end position="171"/>
    </location>
</feature>
<comment type="caution">
    <text evidence="3">The sequence shown here is derived from an EMBL/GenBank/DDBJ whole genome shotgun (WGS) entry which is preliminary data.</text>
</comment>
<dbReference type="PANTHER" id="PTHR35335:SF1">
    <property type="entry name" value="UPF0716 PROTEIN FXSA"/>
    <property type="match status" value="1"/>
</dbReference>
<evidence type="ECO:0000256" key="2">
    <source>
        <dbReference type="SAM" id="Phobius"/>
    </source>
</evidence>
<reference evidence="3 4" key="1">
    <citation type="journal article" date="2018" name="Nat. Biotechnol.">
        <title>A standardized bacterial taxonomy based on genome phylogeny substantially revises the tree of life.</title>
        <authorList>
            <person name="Parks D.H."/>
            <person name="Chuvochina M."/>
            <person name="Waite D.W."/>
            <person name="Rinke C."/>
            <person name="Skarshewski A."/>
            <person name="Chaumeil P.A."/>
            <person name="Hugenholtz P."/>
        </authorList>
    </citation>
    <scope>NUCLEOTIDE SEQUENCE [LARGE SCALE GENOMIC DNA]</scope>
    <source>
        <strain evidence="3">UBA9375</strain>
    </source>
</reference>
<evidence type="ECO:0000313" key="4">
    <source>
        <dbReference type="Proteomes" id="UP000263642"/>
    </source>
</evidence>
<keyword evidence="2" id="KW-1133">Transmembrane helix</keyword>
<feature type="transmembrane region" description="Helical" evidence="2">
    <location>
        <begin position="32"/>
        <end position="50"/>
    </location>
</feature>
<feature type="region of interest" description="Disordered" evidence="1">
    <location>
        <begin position="143"/>
        <end position="171"/>
    </location>
</feature>
<dbReference type="PANTHER" id="PTHR35335">
    <property type="entry name" value="UPF0716 PROTEIN FXSA"/>
    <property type="match status" value="1"/>
</dbReference>
<protein>
    <submittedName>
        <fullName evidence="3">F exclusion suppressor</fullName>
    </submittedName>
</protein>
<gene>
    <name evidence="3" type="ORF">DIT97_00765</name>
</gene>
<proteinExistence type="predicted"/>
<name>A0A3D3R206_9PLAN</name>
<evidence type="ECO:0000313" key="3">
    <source>
        <dbReference type="EMBL" id="HCO21660.1"/>
    </source>
</evidence>
<feature type="transmembrane region" description="Helical" evidence="2">
    <location>
        <begin position="7"/>
        <end position="26"/>
    </location>
</feature>
<sequence length="171" mass="19213">MTVLLRLFLLFTIIPLAELWLLLWFSSLTSPVVTFGLVLVTGILGAWLARKQGSQAWRKIQQHMVQGQPPTGVLLDGLMILIAGAFLITPGIMTDMVGFALLIPPVRELLKVRVGEWLKQRALMQVRSQNTFYTSATHFQDFQQSADPSDTPPEEDIIDVEFTRKDSSETE</sequence>
<dbReference type="NCBIfam" id="NF008528">
    <property type="entry name" value="PRK11463.1-2"/>
    <property type="match status" value="1"/>
</dbReference>
<dbReference type="EMBL" id="DQAY01000008">
    <property type="protein sequence ID" value="HCO21660.1"/>
    <property type="molecule type" value="Genomic_DNA"/>
</dbReference>
<keyword evidence="2" id="KW-0472">Membrane</keyword>
<organism evidence="3 4">
    <name type="scientific">Gimesia maris</name>
    <dbReference type="NCBI Taxonomy" id="122"/>
    <lineage>
        <taxon>Bacteria</taxon>
        <taxon>Pseudomonadati</taxon>
        <taxon>Planctomycetota</taxon>
        <taxon>Planctomycetia</taxon>
        <taxon>Planctomycetales</taxon>
        <taxon>Planctomycetaceae</taxon>
        <taxon>Gimesia</taxon>
    </lineage>
</organism>